<dbReference type="Gene3D" id="1.20.120.450">
    <property type="entry name" value="dinb family like domain"/>
    <property type="match status" value="1"/>
</dbReference>
<gene>
    <name evidence="2" type="ORF">ACH47X_18270</name>
</gene>
<evidence type="ECO:0000313" key="2">
    <source>
        <dbReference type="EMBL" id="MFI2488860.1"/>
    </source>
</evidence>
<organism evidence="2 3">
    <name type="scientific">Promicromonospora kroppenstedtii</name>
    <dbReference type="NCBI Taxonomy" id="440482"/>
    <lineage>
        <taxon>Bacteria</taxon>
        <taxon>Bacillati</taxon>
        <taxon>Actinomycetota</taxon>
        <taxon>Actinomycetes</taxon>
        <taxon>Micrococcales</taxon>
        <taxon>Promicromonosporaceae</taxon>
        <taxon>Promicromonospora</taxon>
    </lineage>
</organism>
<dbReference type="Proteomes" id="UP001611580">
    <property type="component" value="Unassembled WGS sequence"/>
</dbReference>
<feature type="domain" description="Mycothiol-dependent maleylpyruvate isomerase metal-binding" evidence="1">
    <location>
        <begin position="13"/>
        <end position="133"/>
    </location>
</feature>
<dbReference type="NCBIfam" id="TIGR03086">
    <property type="entry name" value="TIGR03086 family metal-binding protein"/>
    <property type="match status" value="1"/>
</dbReference>
<dbReference type="InterPro" id="IPR017520">
    <property type="entry name" value="CHP03086"/>
</dbReference>
<keyword evidence="3" id="KW-1185">Reference proteome</keyword>
<evidence type="ECO:0000313" key="3">
    <source>
        <dbReference type="Proteomes" id="UP001611580"/>
    </source>
</evidence>
<dbReference type="Pfam" id="PF11716">
    <property type="entry name" value="MDMPI_N"/>
    <property type="match status" value="1"/>
</dbReference>
<accession>A0ABW7XMV4</accession>
<protein>
    <submittedName>
        <fullName evidence="2">TIGR03086 family metal-binding protein</fullName>
    </submittedName>
</protein>
<dbReference type="InterPro" id="IPR017517">
    <property type="entry name" value="Maleyloyr_isom"/>
</dbReference>
<dbReference type="EMBL" id="JBIRYI010000011">
    <property type="protein sequence ID" value="MFI2488860.1"/>
    <property type="molecule type" value="Genomic_DNA"/>
</dbReference>
<evidence type="ECO:0000259" key="1">
    <source>
        <dbReference type="Pfam" id="PF11716"/>
    </source>
</evidence>
<comment type="caution">
    <text evidence="2">The sequence shown here is derived from an EMBL/GenBank/DDBJ whole genome shotgun (WGS) entry which is preliminary data.</text>
</comment>
<proteinExistence type="predicted"/>
<dbReference type="NCBIfam" id="TIGR03083">
    <property type="entry name" value="maleylpyruvate isomerase family mycothiol-dependent enzyme"/>
    <property type="match status" value="1"/>
</dbReference>
<dbReference type="RefSeq" id="WP_397405945.1">
    <property type="nucleotide sequence ID" value="NZ_JBIRYI010000011.1"/>
</dbReference>
<dbReference type="SUPFAM" id="SSF109854">
    <property type="entry name" value="DinB/YfiT-like putative metalloenzymes"/>
    <property type="match status" value="1"/>
</dbReference>
<sequence>MLTYSEMLTLHHTALADTTRLIERAARGPLDLPTPCDEWDLAALLSHMIGQNRGFAAALGDGDADIALYAGPEVTPDGAVGAWAESATALREASARAQPDAPVRLAEFDSRVPATLALGMQLLDTAVHAWDVATAVGTTYRPDDATVAFVLDSASAIAARPGGTPGVFEPPLTATGSDPWFAALRLLGRDPQPVA</sequence>
<dbReference type="InterPro" id="IPR034660">
    <property type="entry name" value="DinB/YfiT-like"/>
</dbReference>
<reference evidence="2 3" key="1">
    <citation type="submission" date="2024-10" db="EMBL/GenBank/DDBJ databases">
        <title>The Natural Products Discovery Center: Release of the First 8490 Sequenced Strains for Exploring Actinobacteria Biosynthetic Diversity.</title>
        <authorList>
            <person name="Kalkreuter E."/>
            <person name="Kautsar S.A."/>
            <person name="Yang D."/>
            <person name="Bader C.D."/>
            <person name="Teijaro C.N."/>
            <person name="Fluegel L."/>
            <person name="Davis C.M."/>
            <person name="Simpson J.R."/>
            <person name="Lauterbach L."/>
            <person name="Steele A.D."/>
            <person name="Gui C."/>
            <person name="Meng S."/>
            <person name="Li G."/>
            <person name="Viehrig K."/>
            <person name="Ye F."/>
            <person name="Su P."/>
            <person name="Kiefer A.F."/>
            <person name="Nichols A."/>
            <person name="Cepeda A.J."/>
            <person name="Yan W."/>
            <person name="Fan B."/>
            <person name="Jiang Y."/>
            <person name="Adhikari A."/>
            <person name="Zheng C.-J."/>
            <person name="Schuster L."/>
            <person name="Cowan T.M."/>
            <person name="Smanski M.J."/>
            <person name="Chevrette M.G."/>
            <person name="De Carvalho L.P.S."/>
            <person name="Shen B."/>
        </authorList>
    </citation>
    <scope>NUCLEOTIDE SEQUENCE [LARGE SCALE GENOMIC DNA]</scope>
    <source>
        <strain evidence="2 3">NPDC019481</strain>
    </source>
</reference>
<name>A0ABW7XMV4_9MICO</name>
<dbReference type="InterPro" id="IPR024344">
    <property type="entry name" value="MDMPI_metal-binding"/>
</dbReference>